<gene>
    <name evidence="2" type="ORF">QT716_10590</name>
</gene>
<keyword evidence="3" id="KW-1185">Reference proteome</keyword>
<keyword evidence="2" id="KW-0489">Methyltransferase</keyword>
<evidence type="ECO:0000313" key="3">
    <source>
        <dbReference type="Proteomes" id="UP001280629"/>
    </source>
</evidence>
<dbReference type="SUPFAM" id="SSF53335">
    <property type="entry name" value="S-adenosyl-L-methionine-dependent methyltransferases"/>
    <property type="match status" value="1"/>
</dbReference>
<dbReference type="EMBL" id="JAUBDH010000006">
    <property type="protein sequence ID" value="MDW0110482.1"/>
    <property type="molecule type" value="Genomic_DNA"/>
</dbReference>
<keyword evidence="2" id="KW-0808">Transferase</keyword>
<dbReference type="InterPro" id="IPR050447">
    <property type="entry name" value="Erg6_SMT_methyltransf"/>
</dbReference>
<comment type="caution">
    <text evidence="2">The sequence shown here is derived from an EMBL/GenBank/DDBJ whole genome shotgun (WGS) entry which is preliminary data.</text>
</comment>
<dbReference type="Gene3D" id="3.40.50.150">
    <property type="entry name" value="Vaccinia Virus protein VP39"/>
    <property type="match status" value="1"/>
</dbReference>
<organism evidence="2 3">
    <name type="scientific">Sporosarcina aquimarina</name>
    <dbReference type="NCBI Taxonomy" id="114975"/>
    <lineage>
        <taxon>Bacteria</taxon>
        <taxon>Bacillati</taxon>
        <taxon>Bacillota</taxon>
        <taxon>Bacilli</taxon>
        <taxon>Bacillales</taxon>
        <taxon>Caryophanaceae</taxon>
        <taxon>Sporosarcina</taxon>
    </lineage>
</organism>
<dbReference type="Proteomes" id="UP001280629">
    <property type="component" value="Unassembled WGS sequence"/>
</dbReference>
<accession>A0ABU4G4A3</accession>
<protein>
    <submittedName>
        <fullName evidence="2">Class I SAM-dependent methyltransferase</fullName>
        <ecNumber evidence="2">2.1.-.-</ecNumber>
    </submittedName>
</protein>
<proteinExistence type="predicted"/>
<reference evidence="2 3" key="1">
    <citation type="submission" date="2023-06" db="EMBL/GenBank/DDBJ databases">
        <title>Sporosarcina sp. nov., isolated from Korean traditional fermented seafood 'Jeotgal'.</title>
        <authorList>
            <person name="Yang A.-I."/>
            <person name="Shin N.-R."/>
        </authorList>
    </citation>
    <scope>NUCLEOTIDE SEQUENCE [LARGE SCALE GENOMIC DNA]</scope>
    <source>
        <strain evidence="2 3">KCTC3840</strain>
    </source>
</reference>
<dbReference type="PANTHER" id="PTHR44068">
    <property type="entry name" value="ZGC:194242"/>
    <property type="match status" value="1"/>
</dbReference>
<feature type="domain" description="Methyltransferase" evidence="1">
    <location>
        <begin position="30"/>
        <end position="138"/>
    </location>
</feature>
<dbReference type="InterPro" id="IPR025714">
    <property type="entry name" value="Methyltranfer_dom"/>
</dbReference>
<dbReference type="RefSeq" id="WP_317936043.1">
    <property type="nucleotide sequence ID" value="NZ_JAUBDH010000006.1"/>
</dbReference>
<evidence type="ECO:0000313" key="2">
    <source>
        <dbReference type="EMBL" id="MDW0110482.1"/>
    </source>
</evidence>
<dbReference type="CDD" id="cd02440">
    <property type="entry name" value="AdoMet_MTases"/>
    <property type="match status" value="1"/>
</dbReference>
<sequence length="186" mass="20751">MNQKLQKKIQNLESIKRLPAEEFFKFLQLNKEDELLDLGAGAGYISLSIADYVKKVVAFDFDKDVLDYLENKAKDKGITNIETAAGDFKAMPLASNKFDKAVASISLHEVPPLSLVLSEIHRVLKDKGIFLCIDLEKTDHPTGPRVPSQEMEAEIRKAGFSIKETVHSPTPIANQPVYIIVAQKNN</sequence>
<name>A0ABU4G4A3_9BACL</name>
<dbReference type="InterPro" id="IPR029063">
    <property type="entry name" value="SAM-dependent_MTases_sf"/>
</dbReference>
<dbReference type="Pfam" id="PF13847">
    <property type="entry name" value="Methyltransf_31"/>
    <property type="match status" value="1"/>
</dbReference>
<dbReference type="GO" id="GO:0032259">
    <property type="term" value="P:methylation"/>
    <property type="evidence" value="ECO:0007669"/>
    <property type="project" value="UniProtKB-KW"/>
</dbReference>
<evidence type="ECO:0000259" key="1">
    <source>
        <dbReference type="Pfam" id="PF13847"/>
    </source>
</evidence>
<dbReference type="GO" id="GO:0008168">
    <property type="term" value="F:methyltransferase activity"/>
    <property type="evidence" value="ECO:0007669"/>
    <property type="project" value="UniProtKB-KW"/>
</dbReference>
<dbReference type="EC" id="2.1.-.-" evidence="2"/>
<dbReference type="PANTHER" id="PTHR44068:SF11">
    <property type="entry name" value="GERANYL DIPHOSPHATE 2-C-METHYLTRANSFERASE"/>
    <property type="match status" value="1"/>
</dbReference>